<dbReference type="OrthoDB" id="4381452at2"/>
<accession>A0A3A4K7J2</accession>
<feature type="chain" id="PRO_5039120980" description="Low molecular weight antigen MTB12-like C-terminal domain-containing protein" evidence="3">
    <location>
        <begin position="27"/>
        <end position="162"/>
    </location>
</feature>
<gene>
    <name evidence="5" type="ORF">D5S18_32665</name>
</gene>
<name>A0A3A4K7J2_9NOCA</name>
<dbReference type="InterPro" id="IPR058644">
    <property type="entry name" value="Mtb12-like_C"/>
</dbReference>
<dbReference type="Pfam" id="PF26580">
    <property type="entry name" value="Mtb12_C"/>
    <property type="match status" value="1"/>
</dbReference>
<evidence type="ECO:0000313" key="5">
    <source>
        <dbReference type="EMBL" id="RJO68194.1"/>
    </source>
</evidence>
<sequence>MFLPASTLRRALAATAATLAVTAAVAGCGSDDKATTAATTTTTAAADHSAIAAPSADELRANLSLIADPTKPTADKVAAIVNGDKRTANIEAMNAGLAHYALSFAVSDIKTEGARTAAKVDITSPHGTAPVPMTWERTEGKWKLSDASACTMFGFAKAPCTP</sequence>
<proteinExistence type="inferred from homology"/>
<evidence type="ECO:0000256" key="1">
    <source>
        <dbReference type="ARBA" id="ARBA00022729"/>
    </source>
</evidence>
<dbReference type="EMBL" id="QZFU01000055">
    <property type="protein sequence ID" value="RJO68194.1"/>
    <property type="molecule type" value="Genomic_DNA"/>
</dbReference>
<feature type="signal peptide" evidence="3">
    <location>
        <begin position="1"/>
        <end position="26"/>
    </location>
</feature>
<dbReference type="Proteomes" id="UP000266677">
    <property type="component" value="Unassembled WGS sequence"/>
</dbReference>
<protein>
    <recommendedName>
        <fullName evidence="4">Low molecular weight antigen MTB12-like C-terminal domain-containing protein</fullName>
    </recommendedName>
</protein>
<feature type="domain" description="Low molecular weight antigen MTB12-like C-terminal" evidence="4">
    <location>
        <begin position="52"/>
        <end position="160"/>
    </location>
</feature>
<keyword evidence="6" id="KW-1185">Reference proteome</keyword>
<organism evidence="5 6">
    <name type="scientific">Nocardia panacis</name>
    <dbReference type="NCBI Taxonomy" id="2340916"/>
    <lineage>
        <taxon>Bacteria</taxon>
        <taxon>Bacillati</taxon>
        <taxon>Actinomycetota</taxon>
        <taxon>Actinomycetes</taxon>
        <taxon>Mycobacteriales</taxon>
        <taxon>Nocardiaceae</taxon>
        <taxon>Nocardia</taxon>
    </lineage>
</organism>
<dbReference type="RefSeq" id="WP_120045002.1">
    <property type="nucleotide sequence ID" value="NZ_QZFU01000055.1"/>
</dbReference>
<comment type="caution">
    <text evidence="5">The sequence shown here is derived from an EMBL/GenBank/DDBJ whole genome shotgun (WGS) entry which is preliminary data.</text>
</comment>
<evidence type="ECO:0000256" key="3">
    <source>
        <dbReference type="SAM" id="SignalP"/>
    </source>
</evidence>
<keyword evidence="1 3" id="KW-0732">Signal</keyword>
<reference evidence="5 6" key="1">
    <citation type="submission" date="2018-09" db="EMBL/GenBank/DDBJ databases">
        <title>YIM PH21274 draft genome.</title>
        <authorList>
            <person name="Miao C."/>
        </authorList>
    </citation>
    <scope>NUCLEOTIDE SEQUENCE [LARGE SCALE GENOMIC DNA]</scope>
    <source>
        <strain evidence="5 6">YIM PH 21724</strain>
    </source>
</reference>
<evidence type="ECO:0000259" key="4">
    <source>
        <dbReference type="Pfam" id="PF26580"/>
    </source>
</evidence>
<evidence type="ECO:0000313" key="6">
    <source>
        <dbReference type="Proteomes" id="UP000266677"/>
    </source>
</evidence>
<comment type="similarity">
    <text evidence="2">Belongs to the MTB12 family.</text>
</comment>
<evidence type="ECO:0000256" key="2">
    <source>
        <dbReference type="ARBA" id="ARBA00093774"/>
    </source>
</evidence>
<dbReference type="AlphaFoldDB" id="A0A3A4K7J2"/>